<sequence length="265" mass="29145">EIQKTSANPKRRTGSSSSSGVSKKVQGERSSVERECEIRPGGLVVQRRDDAESVNPNAPNIKIKVSHGNSIHDIVVPSQSTFGNLKRILAHKIGLDPKEQMLLFRGKGKEDEEYLHMAGVKDMSKVLLMEDPASVKRKLGEMKKSDDVSKACVEVAKVRSEIVKLAERVAAVEGAMRDGTKLEDKEILVLTELLMLQLLKLDSIEADGEARVQRKNEVRHIQGLVETLDALKARNSNPYSNASNAVTKWRSPAQRHHGVPGNCSG</sequence>
<comment type="caution">
    <text evidence="5">The sequence shown here is derived from an EMBL/GenBank/DDBJ whole genome shotgun (WGS) entry which is preliminary data.</text>
</comment>
<dbReference type="GO" id="GO:0000774">
    <property type="term" value="F:adenyl-nucleotide exchange factor activity"/>
    <property type="evidence" value="ECO:0007669"/>
    <property type="project" value="TreeGrafter"/>
</dbReference>
<organism evidence="5 6">
    <name type="scientific">Dillenia turbinata</name>
    <dbReference type="NCBI Taxonomy" id="194707"/>
    <lineage>
        <taxon>Eukaryota</taxon>
        <taxon>Viridiplantae</taxon>
        <taxon>Streptophyta</taxon>
        <taxon>Embryophyta</taxon>
        <taxon>Tracheophyta</taxon>
        <taxon>Spermatophyta</taxon>
        <taxon>Magnoliopsida</taxon>
        <taxon>eudicotyledons</taxon>
        <taxon>Gunneridae</taxon>
        <taxon>Pentapetalae</taxon>
        <taxon>Dilleniales</taxon>
        <taxon>Dilleniaceae</taxon>
        <taxon>Dillenia</taxon>
    </lineage>
</organism>
<name>A0AAN8ZQW6_9MAGN</name>
<evidence type="ECO:0000313" key="5">
    <source>
        <dbReference type="EMBL" id="KAK6943458.1"/>
    </source>
</evidence>
<feature type="region of interest" description="Disordered" evidence="2">
    <location>
        <begin position="236"/>
        <end position="265"/>
    </location>
</feature>
<proteinExistence type="predicted"/>
<dbReference type="PROSITE" id="PS51035">
    <property type="entry name" value="BAG"/>
    <property type="match status" value="1"/>
</dbReference>
<feature type="region of interest" description="Disordered" evidence="2">
    <location>
        <begin position="1"/>
        <end position="38"/>
    </location>
</feature>
<dbReference type="GO" id="GO:0005737">
    <property type="term" value="C:cytoplasm"/>
    <property type="evidence" value="ECO:0007669"/>
    <property type="project" value="TreeGrafter"/>
</dbReference>
<dbReference type="PROSITE" id="PS50053">
    <property type="entry name" value="UBIQUITIN_2"/>
    <property type="match status" value="1"/>
</dbReference>
<dbReference type="Proteomes" id="UP001370490">
    <property type="component" value="Unassembled WGS sequence"/>
</dbReference>
<reference evidence="5 6" key="1">
    <citation type="submission" date="2023-12" db="EMBL/GenBank/DDBJ databases">
        <title>A high-quality genome assembly for Dillenia turbinata (Dilleniales).</title>
        <authorList>
            <person name="Chanderbali A."/>
        </authorList>
    </citation>
    <scope>NUCLEOTIDE SEQUENCE [LARGE SCALE GENOMIC DNA]</scope>
    <source>
        <strain evidence="5">LSX21</strain>
        <tissue evidence="5">Leaf</tissue>
    </source>
</reference>
<dbReference type="SUPFAM" id="SSF63491">
    <property type="entry name" value="BAG domain"/>
    <property type="match status" value="1"/>
</dbReference>
<dbReference type="PANTHER" id="PTHR12329">
    <property type="entry name" value="BCL2-ASSOCIATED ATHANOGENE"/>
    <property type="match status" value="1"/>
</dbReference>
<feature type="domain" description="Ubiquitin-like" evidence="3">
    <location>
        <begin position="59"/>
        <end position="129"/>
    </location>
</feature>
<dbReference type="InterPro" id="IPR039773">
    <property type="entry name" value="BAG_chaperone_regulator"/>
</dbReference>
<accession>A0AAN8ZQW6</accession>
<feature type="compositionally biased region" description="Low complexity" evidence="2">
    <location>
        <begin position="14"/>
        <end position="24"/>
    </location>
</feature>
<dbReference type="Gene3D" id="1.20.58.120">
    <property type="entry name" value="BAG domain"/>
    <property type="match status" value="1"/>
</dbReference>
<feature type="compositionally biased region" description="Basic and acidic residues" evidence="2">
    <location>
        <begin position="25"/>
        <end position="38"/>
    </location>
</feature>
<dbReference type="Pfam" id="PF02179">
    <property type="entry name" value="BAG"/>
    <property type="match status" value="1"/>
</dbReference>
<feature type="compositionally biased region" description="Polar residues" evidence="2">
    <location>
        <begin position="236"/>
        <end position="246"/>
    </location>
</feature>
<dbReference type="PANTHER" id="PTHR12329:SF40">
    <property type="entry name" value="BAG FAMILY MOLECULAR CHAPERONE REGULATOR 4"/>
    <property type="match status" value="1"/>
</dbReference>
<feature type="non-terminal residue" evidence="5">
    <location>
        <position position="1"/>
    </location>
</feature>
<feature type="domain" description="BAG" evidence="4">
    <location>
        <begin position="154"/>
        <end position="232"/>
    </location>
</feature>
<dbReference type="GO" id="GO:0051087">
    <property type="term" value="F:protein-folding chaperone binding"/>
    <property type="evidence" value="ECO:0007669"/>
    <property type="project" value="InterPro"/>
</dbReference>
<dbReference type="SUPFAM" id="SSF54236">
    <property type="entry name" value="Ubiquitin-like"/>
    <property type="match status" value="1"/>
</dbReference>
<evidence type="ECO:0000313" key="6">
    <source>
        <dbReference type="Proteomes" id="UP001370490"/>
    </source>
</evidence>
<dbReference type="InterPro" id="IPR036533">
    <property type="entry name" value="BAG_dom_sf"/>
</dbReference>
<dbReference type="InterPro" id="IPR003103">
    <property type="entry name" value="BAG_domain"/>
</dbReference>
<keyword evidence="1" id="KW-0143">Chaperone</keyword>
<evidence type="ECO:0000259" key="4">
    <source>
        <dbReference type="PROSITE" id="PS51035"/>
    </source>
</evidence>
<dbReference type="InterPro" id="IPR029071">
    <property type="entry name" value="Ubiquitin-like_domsf"/>
</dbReference>
<dbReference type="InterPro" id="IPR000626">
    <property type="entry name" value="Ubiquitin-like_dom"/>
</dbReference>
<gene>
    <name evidence="5" type="ORF">RJ641_024560</name>
</gene>
<dbReference type="AlphaFoldDB" id="A0AAN8ZQW6"/>
<dbReference type="EMBL" id="JBAMMX010000003">
    <property type="protein sequence ID" value="KAK6943458.1"/>
    <property type="molecule type" value="Genomic_DNA"/>
</dbReference>
<dbReference type="Pfam" id="PF00240">
    <property type="entry name" value="ubiquitin"/>
    <property type="match status" value="1"/>
</dbReference>
<evidence type="ECO:0000256" key="2">
    <source>
        <dbReference type="SAM" id="MobiDB-lite"/>
    </source>
</evidence>
<dbReference type="SMART" id="SM00264">
    <property type="entry name" value="BAG"/>
    <property type="match status" value="1"/>
</dbReference>
<dbReference type="Gene3D" id="3.10.20.90">
    <property type="entry name" value="Phosphatidylinositol 3-kinase Catalytic Subunit, Chain A, domain 1"/>
    <property type="match status" value="1"/>
</dbReference>
<evidence type="ECO:0000259" key="3">
    <source>
        <dbReference type="PROSITE" id="PS50053"/>
    </source>
</evidence>
<dbReference type="GO" id="GO:0050821">
    <property type="term" value="P:protein stabilization"/>
    <property type="evidence" value="ECO:0007669"/>
    <property type="project" value="TreeGrafter"/>
</dbReference>
<keyword evidence="6" id="KW-1185">Reference proteome</keyword>
<evidence type="ECO:0000256" key="1">
    <source>
        <dbReference type="ARBA" id="ARBA00023186"/>
    </source>
</evidence>
<protein>
    <submittedName>
        <fullName evidence="5">Ubiquitin-like domain</fullName>
    </submittedName>
</protein>